<feature type="region of interest" description="Disordered" evidence="1">
    <location>
        <begin position="27"/>
        <end position="50"/>
    </location>
</feature>
<dbReference type="AlphaFoldDB" id="A0A2H5XG46"/>
<organism evidence="2 3">
    <name type="scientific">Candidatus Fervidibacter japonicus</name>
    <dbReference type="NCBI Taxonomy" id="2035412"/>
    <lineage>
        <taxon>Bacteria</taxon>
        <taxon>Candidatus Fervidibacterota</taxon>
        <taxon>Candidatus Fervidibacter</taxon>
    </lineage>
</organism>
<protein>
    <recommendedName>
        <fullName evidence="4">DUF2961 domain-containing protein</fullName>
    </recommendedName>
</protein>
<dbReference type="InterPro" id="IPR021345">
    <property type="entry name" value="DUF2961"/>
</dbReference>
<proteinExistence type="predicted"/>
<reference evidence="3" key="1">
    <citation type="submission" date="2017-09" db="EMBL/GenBank/DDBJ databases">
        <title>Metaegenomics of thermophilic ammonia-oxidizing enrichment culture.</title>
        <authorList>
            <person name="Kato S."/>
            <person name="Suzuki K."/>
        </authorList>
    </citation>
    <scope>NUCLEOTIDE SEQUENCE [LARGE SCALE GENOMIC DNA]</scope>
</reference>
<accession>A0A2H5XG46</accession>
<dbReference type="Gene3D" id="2.60.120.1390">
    <property type="match status" value="1"/>
</dbReference>
<evidence type="ECO:0000313" key="3">
    <source>
        <dbReference type="Proteomes" id="UP000236173"/>
    </source>
</evidence>
<dbReference type="Pfam" id="PF11175">
    <property type="entry name" value="DUF2961"/>
    <property type="match status" value="1"/>
</dbReference>
<comment type="caution">
    <text evidence="2">The sequence shown here is derived from an EMBL/GenBank/DDBJ whole genome shotgun (WGS) entry which is preliminary data.</text>
</comment>
<gene>
    <name evidence="2" type="ORF">HRbin17_02679</name>
</gene>
<name>A0A2H5XG46_9BACT</name>
<dbReference type="EMBL" id="BEHT01000054">
    <property type="protein sequence ID" value="GBD00142.1"/>
    <property type="molecule type" value="Genomic_DNA"/>
</dbReference>
<evidence type="ECO:0000313" key="2">
    <source>
        <dbReference type="EMBL" id="GBD00142.1"/>
    </source>
</evidence>
<evidence type="ECO:0008006" key="4">
    <source>
        <dbReference type="Google" id="ProtNLM"/>
    </source>
</evidence>
<evidence type="ECO:0000256" key="1">
    <source>
        <dbReference type="SAM" id="MobiDB-lite"/>
    </source>
</evidence>
<dbReference type="Proteomes" id="UP000236173">
    <property type="component" value="Unassembled WGS sequence"/>
</dbReference>
<sequence length="353" mass="39852">MEALLRFALGLGALPLLVDAETRSISAENPTGEKGGGAKAIPTPDNPASELGQGWKVRPCITLKAGETVTLAEIHGCGIIQHIWLTVSERAYRDCVLRMFWDDEATPSVEVPLGDFFCNGHGLRYEVNALPIVVNPVGGFNCYFPMPFRQRARITVENQRWEDIGGFYYQITYALVPDLPEDIGYFHAQWRRSMTTRERPEHVILDGVKGRGHYVGTFLAWTQLSNGWWGEGEIKFYIDGDTEFPTICGTGTEDYVGGAWGFGGKTYSTAFLGYPFRKADAGEVPRHCLYRFHIFDPIRFKRDLRVTIQALGWYPNGKFQPLTDDIASVAYWYQTEPHSPFPSLPPVKERWSR</sequence>